<dbReference type="EMBL" id="GL377570">
    <property type="protein sequence ID" value="EFJ33836.1"/>
    <property type="molecule type" value="Genomic_DNA"/>
</dbReference>
<protein>
    <recommendedName>
        <fullName evidence="1">NAD(P)-binding domain-containing protein</fullName>
    </recommendedName>
</protein>
<dbReference type="InParanoid" id="D8R145"/>
<dbReference type="SUPFAM" id="SSF51735">
    <property type="entry name" value="NAD(P)-binding Rossmann-fold domains"/>
    <property type="match status" value="1"/>
</dbReference>
<feature type="domain" description="NAD(P)-binding" evidence="1">
    <location>
        <begin position="37"/>
        <end position="228"/>
    </location>
</feature>
<evidence type="ECO:0000313" key="3">
    <source>
        <dbReference type="Proteomes" id="UP000001514"/>
    </source>
</evidence>
<dbReference type="KEGG" id="smo:SELMODRAFT_83318"/>
<dbReference type="PANTHER" id="PTHR15020">
    <property type="entry name" value="FLAVIN REDUCTASE-RELATED"/>
    <property type="match status" value="1"/>
</dbReference>
<dbReference type="FunCoup" id="D8R145">
    <property type="interactions" value="2116"/>
</dbReference>
<dbReference type="STRING" id="88036.D8R145"/>
<name>D8R145_SELML</name>
<dbReference type="eggNOG" id="KOG1203">
    <property type="taxonomic scope" value="Eukaryota"/>
</dbReference>
<evidence type="ECO:0000259" key="1">
    <source>
        <dbReference type="Pfam" id="PF13460"/>
    </source>
</evidence>
<dbReference type="CDD" id="cd05243">
    <property type="entry name" value="SDR_a5"/>
    <property type="match status" value="1"/>
</dbReference>
<dbReference type="PANTHER" id="PTHR15020:SF11">
    <property type="entry name" value="OS06G0360300 PROTEIN"/>
    <property type="match status" value="1"/>
</dbReference>
<dbReference type="Gramene" id="EFJ33836">
    <property type="protein sequence ID" value="EFJ33836"/>
    <property type="gene ID" value="SELMODRAFT_83318"/>
</dbReference>
<dbReference type="OMA" id="DPRVHGW"/>
<proteinExistence type="predicted"/>
<dbReference type="Proteomes" id="UP000001514">
    <property type="component" value="Unassembled WGS sequence"/>
</dbReference>
<dbReference type="Pfam" id="PF13460">
    <property type="entry name" value="NAD_binding_10"/>
    <property type="match status" value="1"/>
</dbReference>
<dbReference type="AlphaFoldDB" id="D8R145"/>
<evidence type="ECO:0000313" key="2">
    <source>
        <dbReference type="EMBL" id="EFJ33836.1"/>
    </source>
</evidence>
<accession>D8R145</accession>
<reference evidence="2 3" key="1">
    <citation type="journal article" date="2011" name="Science">
        <title>The Selaginella genome identifies genetic changes associated with the evolution of vascular plants.</title>
        <authorList>
            <person name="Banks J.A."/>
            <person name="Nishiyama T."/>
            <person name="Hasebe M."/>
            <person name="Bowman J.L."/>
            <person name="Gribskov M."/>
            <person name="dePamphilis C."/>
            <person name="Albert V.A."/>
            <person name="Aono N."/>
            <person name="Aoyama T."/>
            <person name="Ambrose B.A."/>
            <person name="Ashton N.W."/>
            <person name="Axtell M.J."/>
            <person name="Barker E."/>
            <person name="Barker M.S."/>
            <person name="Bennetzen J.L."/>
            <person name="Bonawitz N.D."/>
            <person name="Chapple C."/>
            <person name="Cheng C."/>
            <person name="Correa L.G."/>
            <person name="Dacre M."/>
            <person name="DeBarry J."/>
            <person name="Dreyer I."/>
            <person name="Elias M."/>
            <person name="Engstrom E.M."/>
            <person name="Estelle M."/>
            <person name="Feng L."/>
            <person name="Finet C."/>
            <person name="Floyd S.K."/>
            <person name="Frommer W.B."/>
            <person name="Fujita T."/>
            <person name="Gramzow L."/>
            <person name="Gutensohn M."/>
            <person name="Harholt J."/>
            <person name="Hattori M."/>
            <person name="Heyl A."/>
            <person name="Hirai T."/>
            <person name="Hiwatashi Y."/>
            <person name="Ishikawa M."/>
            <person name="Iwata M."/>
            <person name="Karol K.G."/>
            <person name="Koehler B."/>
            <person name="Kolukisaoglu U."/>
            <person name="Kubo M."/>
            <person name="Kurata T."/>
            <person name="Lalonde S."/>
            <person name="Li K."/>
            <person name="Li Y."/>
            <person name="Litt A."/>
            <person name="Lyons E."/>
            <person name="Manning G."/>
            <person name="Maruyama T."/>
            <person name="Michael T.P."/>
            <person name="Mikami K."/>
            <person name="Miyazaki S."/>
            <person name="Morinaga S."/>
            <person name="Murata T."/>
            <person name="Mueller-Roeber B."/>
            <person name="Nelson D.R."/>
            <person name="Obara M."/>
            <person name="Oguri Y."/>
            <person name="Olmstead R.G."/>
            <person name="Onodera N."/>
            <person name="Petersen B.L."/>
            <person name="Pils B."/>
            <person name="Prigge M."/>
            <person name="Rensing S.A."/>
            <person name="Riano-Pachon D.M."/>
            <person name="Roberts A.W."/>
            <person name="Sato Y."/>
            <person name="Scheller H.V."/>
            <person name="Schulz B."/>
            <person name="Schulz C."/>
            <person name="Shakirov E.V."/>
            <person name="Shibagaki N."/>
            <person name="Shinohara N."/>
            <person name="Shippen D.E."/>
            <person name="Soerensen I."/>
            <person name="Sotooka R."/>
            <person name="Sugimoto N."/>
            <person name="Sugita M."/>
            <person name="Sumikawa N."/>
            <person name="Tanurdzic M."/>
            <person name="Theissen G."/>
            <person name="Ulvskov P."/>
            <person name="Wakazuki S."/>
            <person name="Weng J.K."/>
            <person name="Willats W.W."/>
            <person name="Wipf D."/>
            <person name="Wolf P.G."/>
            <person name="Yang L."/>
            <person name="Zimmer A.D."/>
            <person name="Zhu Q."/>
            <person name="Mitros T."/>
            <person name="Hellsten U."/>
            <person name="Loque D."/>
            <person name="Otillar R."/>
            <person name="Salamov A."/>
            <person name="Schmutz J."/>
            <person name="Shapiro H."/>
            <person name="Lindquist E."/>
            <person name="Lucas S."/>
            <person name="Rokhsar D."/>
            <person name="Grigoriev I.V."/>
        </authorList>
    </citation>
    <scope>NUCLEOTIDE SEQUENCE [LARGE SCALE GENOMIC DNA]</scope>
</reference>
<dbReference type="HOGENOM" id="CLU_025711_0_2_1"/>
<sequence length="258" mass="27420">MPSSPLWFFFGQANKDRVACPRSSAEETKPKTVFVAGANGKTGKRIVSKLLADGFKVRAGVLDVAKARSNLPSSPNIEIIPADVTQGTNPLATSIGDADAVICATGFRYSLDVLAPWKVDYRGTLNLVEACRKNGIKRFVLISSILVNGAAWGQALNPAYLVLNAFGLTLIAKLQAENYVRSSGINYTIIRPGGLSEEKSDGNKKIDTLSSGSISRDLVADVAVESIDCDDASFKVVEIVAEPGAQNQSIAELFALIS</sequence>
<dbReference type="InterPro" id="IPR036291">
    <property type="entry name" value="NAD(P)-bd_dom_sf"/>
</dbReference>
<dbReference type="InterPro" id="IPR016040">
    <property type="entry name" value="NAD(P)-bd_dom"/>
</dbReference>
<keyword evidence="3" id="KW-1185">Reference proteome</keyword>
<gene>
    <name evidence="2" type="ORF">SELMODRAFT_83318</name>
</gene>
<dbReference type="Gene3D" id="3.40.50.720">
    <property type="entry name" value="NAD(P)-binding Rossmann-like Domain"/>
    <property type="match status" value="1"/>
</dbReference>
<organism evidence="3">
    <name type="scientific">Selaginella moellendorffii</name>
    <name type="common">Spikemoss</name>
    <dbReference type="NCBI Taxonomy" id="88036"/>
    <lineage>
        <taxon>Eukaryota</taxon>
        <taxon>Viridiplantae</taxon>
        <taxon>Streptophyta</taxon>
        <taxon>Embryophyta</taxon>
        <taxon>Tracheophyta</taxon>
        <taxon>Lycopodiopsida</taxon>
        <taxon>Selaginellales</taxon>
        <taxon>Selaginellaceae</taxon>
        <taxon>Selaginella</taxon>
    </lineage>
</organism>